<dbReference type="GO" id="GO:0005741">
    <property type="term" value="C:mitochondrial outer membrane"/>
    <property type="evidence" value="ECO:0007669"/>
    <property type="project" value="UniProtKB-SubCell"/>
</dbReference>
<dbReference type="GO" id="GO:0007007">
    <property type="term" value="P:inner mitochondrial membrane organization"/>
    <property type="evidence" value="ECO:0007669"/>
    <property type="project" value="TreeGrafter"/>
</dbReference>
<evidence type="ECO:0000256" key="6">
    <source>
        <dbReference type="ARBA" id="ARBA00023098"/>
    </source>
</evidence>
<comment type="similarity">
    <text evidence="2 12">Belongs to the taffazin family.</text>
</comment>
<evidence type="ECO:0000256" key="3">
    <source>
        <dbReference type="ARBA" id="ARBA00022679"/>
    </source>
</evidence>
<dbReference type="EMBL" id="ML002565">
    <property type="protein sequence ID" value="RKP36965.1"/>
    <property type="molecule type" value="Genomic_DNA"/>
</dbReference>
<keyword evidence="7" id="KW-0496">Mitochondrion</keyword>
<evidence type="ECO:0000256" key="1">
    <source>
        <dbReference type="ARBA" id="ARBA00004137"/>
    </source>
</evidence>
<dbReference type="PANTHER" id="PTHR12497">
    <property type="entry name" value="TAZ PROTEIN TAFAZZIN"/>
    <property type="match status" value="1"/>
</dbReference>
<comment type="catalytic activity">
    <reaction evidence="11">
        <text>1'-[1,2-diacyl-sn-glycero-3-phospho],3'-[1-acyl-sn-glycero-3-phospho]-glycerol + a 1,2-diacyl-sn-glycero-3-phosphocholine = a cardiolipin + a 1-acyl-sn-glycero-3-phosphocholine</text>
        <dbReference type="Rhea" id="RHEA:33731"/>
        <dbReference type="ChEBI" id="CHEBI:57643"/>
        <dbReference type="ChEBI" id="CHEBI:58168"/>
        <dbReference type="ChEBI" id="CHEBI:62237"/>
        <dbReference type="ChEBI" id="CHEBI:64743"/>
    </reaction>
    <physiologicalReaction direction="left-to-right" evidence="11">
        <dbReference type="Rhea" id="RHEA:33732"/>
    </physiologicalReaction>
    <physiologicalReaction direction="right-to-left" evidence="11">
        <dbReference type="Rhea" id="RHEA:33733"/>
    </physiologicalReaction>
</comment>
<evidence type="ECO:0000256" key="7">
    <source>
        <dbReference type="ARBA" id="ARBA00023128"/>
    </source>
</evidence>
<dbReference type="GO" id="GO:0005743">
    <property type="term" value="C:mitochondrial inner membrane"/>
    <property type="evidence" value="ECO:0007669"/>
    <property type="project" value="UniProtKB-SubCell"/>
</dbReference>
<keyword evidence="3" id="KW-0808">Transferase</keyword>
<gene>
    <name evidence="14" type="ORF">BJ085DRAFT_17186</name>
</gene>
<dbReference type="PANTHER" id="PTHR12497:SF0">
    <property type="entry name" value="TAFAZZIN"/>
    <property type="match status" value="1"/>
</dbReference>
<name>A0A4P9ZTW2_9FUNG</name>
<dbReference type="InterPro" id="IPR000872">
    <property type="entry name" value="Tafazzin"/>
</dbReference>
<keyword evidence="15" id="KW-1185">Reference proteome</keyword>
<evidence type="ECO:0000313" key="14">
    <source>
        <dbReference type="EMBL" id="RKP36965.1"/>
    </source>
</evidence>
<evidence type="ECO:0000256" key="2">
    <source>
        <dbReference type="ARBA" id="ARBA00010524"/>
    </source>
</evidence>
<keyword evidence="5" id="KW-0999">Mitochondrion inner membrane</keyword>
<comment type="subcellular location">
    <subcellularLocation>
        <location evidence="1">Mitochondrion inner membrane</location>
        <topology evidence="1">Peripheral membrane protein</topology>
        <orientation evidence="1">Intermembrane side</orientation>
    </subcellularLocation>
    <subcellularLocation>
        <location evidence="10">Mitochondrion outer membrane</location>
        <topology evidence="10">Peripheral membrane protein</topology>
        <orientation evidence="10">Intermembrane side</orientation>
    </subcellularLocation>
</comment>
<evidence type="ECO:0000259" key="13">
    <source>
        <dbReference type="SMART" id="SM00563"/>
    </source>
</evidence>
<evidence type="ECO:0000256" key="9">
    <source>
        <dbReference type="ARBA" id="ARBA00023315"/>
    </source>
</evidence>
<keyword evidence="9" id="KW-0012">Acyltransferase</keyword>
<dbReference type="Pfam" id="PF01553">
    <property type="entry name" value="Acyltransferase"/>
    <property type="match status" value="1"/>
</dbReference>
<feature type="domain" description="Phospholipid/glycerol acyltransferase" evidence="13">
    <location>
        <begin position="29"/>
        <end position="153"/>
    </location>
</feature>
<evidence type="ECO:0000313" key="15">
    <source>
        <dbReference type="Proteomes" id="UP000268162"/>
    </source>
</evidence>
<dbReference type="PRINTS" id="PR00979">
    <property type="entry name" value="TAFAZZIN"/>
</dbReference>
<evidence type="ECO:0000256" key="12">
    <source>
        <dbReference type="RuleBase" id="RU365062"/>
    </source>
</evidence>
<evidence type="ECO:0000256" key="5">
    <source>
        <dbReference type="ARBA" id="ARBA00022792"/>
    </source>
</evidence>
<keyword evidence="6" id="KW-0443">Lipid metabolism</keyword>
<dbReference type="GO" id="GO:0035965">
    <property type="term" value="P:cardiolipin acyl-chain remodeling"/>
    <property type="evidence" value="ECO:0007669"/>
    <property type="project" value="TreeGrafter"/>
</dbReference>
<dbReference type="Proteomes" id="UP000268162">
    <property type="component" value="Unassembled WGS sequence"/>
</dbReference>
<accession>A0A4P9ZTW2</accession>
<keyword evidence="8" id="KW-0472">Membrane</keyword>
<protein>
    <recommendedName>
        <fullName evidence="12">Tafazzin family protein</fullName>
    </recommendedName>
</protein>
<dbReference type="SUPFAM" id="SSF69593">
    <property type="entry name" value="Glycerol-3-phosphate (1)-acyltransferase"/>
    <property type="match status" value="1"/>
</dbReference>
<evidence type="ECO:0000256" key="10">
    <source>
        <dbReference type="ARBA" id="ARBA00024323"/>
    </source>
</evidence>
<keyword evidence="4" id="KW-1000">Mitochondrion outer membrane</keyword>
<evidence type="ECO:0000256" key="11">
    <source>
        <dbReference type="ARBA" id="ARBA00047906"/>
    </source>
</evidence>
<sequence length="222" mass="25541">MNLFTTTEVVNAQCLIDILDERETTPRPLITVANHISALDDPLLWGFLPLRQLLNRNKVRWCLAAKELLFTNRLFITFFTLGQTMPLARGAGIFQPYLDNAIHRLNQNKWVHLFPEGKIDQTPAFSYFRWGVARLVMEADATPLVVPIWHTGMDKLFPTEPSRRPLVLGQRMKIVVGEPLDFAPLLQQSRLENWSPAVTRARITERVKEAIQLLEKKHRIPA</sequence>
<evidence type="ECO:0000256" key="8">
    <source>
        <dbReference type="ARBA" id="ARBA00023136"/>
    </source>
</evidence>
<proteinExistence type="inferred from homology"/>
<dbReference type="CDD" id="cd07989">
    <property type="entry name" value="LPLAT_AGPAT-like"/>
    <property type="match status" value="1"/>
</dbReference>
<dbReference type="GO" id="GO:0047184">
    <property type="term" value="F:1-acylglycerophosphocholine O-acyltransferase activity"/>
    <property type="evidence" value="ECO:0007669"/>
    <property type="project" value="TreeGrafter"/>
</dbReference>
<reference evidence="15" key="1">
    <citation type="journal article" date="2018" name="Nat. Microbiol.">
        <title>Leveraging single-cell genomics to expand the fungal tree of life.</title>
        <authorList>
            <person name="Ahrendt S.R."/>
            <person name="Quandt C.A."/>
            <person name="Ciobanu D."/>
            <person name="Clum A."/>
            <person name="Salamov A."/>
            <person name="Andreopoulos B."/>
            <person name="Cheng J.F."/>
            <person name="Woyke T."/>
            <person name="Pelin A."/>
            <person name="Henrissat B."/>
            <person name="Reynolds N.K."/>
            <person name="Benny G.L."/>
            <person name="Smith M.E."/>
            <person name="James T.Y."/>
            <person name="Grigoriev I.V."/>
        </authorList>
    </citation>
    <scope>NUCLEOTIDE SEQUENCE [LARGE SCALE GENOMIC DNA]</scope>
    <source>
        <strain evidence="15">RSA 468</strain>
    </source>
</reference>
<organism evidence="14 15">
    <name type="scientific">Dimargaris cristalligena</name>
    <dbReference type="NCBI Taxonomy" id="215637"/>
    <lineage>
        <taxon>Eukaryota</taxon>
        <taxon>Fungi</taxon>
        <taxon>Fungi incertae sedis</taxon>
        <taxon>Zoopagomycota</taxon>
        <taxon>Kickxellomycotina</taxon>
        <taxon>Dimargaritomycetes</taxon>
        <taxon>Dimargaritales</taxon>
        <taxon>Dimargaritaceae</taxon>
        <taxon>Dimargaris</taxon>
    </lineage>
</organism>
<evidence type="ECO:0000256" key="4">
    <source>
        <dbReference type="ARBA" id="ARBA00022787"/>
    </source>
</evidence>
<dbReference type="STRING" id="215637.A0A4P9ZTW2"/>
<dbReference type="SMART" id="SM00563">
    <property type="entry name" value="PlsC"/>
    <property type="match status" value="1"/>
</dbReference>
<dbReference type="InterPro" id="IPR002123">
    <property type="entry name" value="Plipid/glycerol_acylTrfase"/>
</dbReference>
<dbReference type="AlphaFoldDB" id="A0A4P9ZTW2"/>